<evidence type="ECO:0000256" key="2">
    <source>
        <dbReference type="ARBA" id="ARBA00022448"/>
    </source>
</evidence>
<proteinExistence type="inferred from homology"/>
<keyword evidence="10" id="KW-1185">Reference proteome</keyword>
<evidence type="ECO:0000256" key="5">
    <source>
        <dbReference type="ARBA" id="ARBA00022989"/>
    </source>
</evidence>
<keyword evidence="4 7" id="KW-0812">Transmembrane</keyword>
<feature type="transmembrane region" description="Helical" evidence="7">
    <location>
        <begin position="21"/>
        <end position="44"/>
    </location>
</feature>
<feature type="transmembrane region" description="Helical" evidence="7">
    <location>
        <begin position="224"/>
        <end position="244"/>
    </location>
</feature>
<dbReference type="GO" id="GO:0055085">
    <property type="term" value="P:transmembrane transport"/>
    <property type="evidence" value="ECO:0007669"/>
    <property type="project" value="InterPro"/>
</dbReference>
<comment type="similarity">
    <text evidence="7">Belongs to the binding-protein-dependent transport system permease family.</text>
</comment>
<dbReference type="PROSITE" id="PS50928">
    <property type="entry name" value="ABC_TM1"/>
    <property type="match status" value="1"/>
</dbReference>
<dbReference type="RefSeq" id="WP_307244104.1">
    <property type="nucleotide sequence ID" value="NZ_JAUSUZ010000001.1"/>
</dbReference>
<evidence type="ECO:0000256" key="4">
    <source>
        <dbReference type="ARBA" id="ARBA00022692"/>
    </source>
</evidence>
<sequence>MNAPATTGRTRKGTAPRGVPYVFLAPAIILFTLFLLLPIGYAIYLSFRRVKVSGLGLGKGARTEIWAGLDNYATALGDPELLGSALRVLLYGLVLIPLMLGLALLFALLLDAPRVRFGRFAKLAIFLPYAVPGVIASMLWGFLYLPAVSPFNYVLDAAGLPEPNMLSGGSVFLAIVNIAVWGGVGFNMIVLFTSLRAVPGEIYESAQLDGASDLQIALRIKIPLLMPSLIMTTVFSLIATLQVFTEPLTIRSLTNSISSTWTPLMKVYRDAFSQNDIYSAAASSVVIALVTLVLSFGFLRLVSRQAFGGENR</sequence>
<dbReference type="Gene3D" id="1.10.3720.10">
    <property type="entry name" value="MetI-like"/>
    <property type="match status" value="1"/>
</dbReference>
<organism evidence="9 10">
    <name type="scientific">Catenuloplanes indicus</name>
    <dbReference type="NCBI Taxonomy" id="137267"/>
    <lineage>
        <taxon>Bacteria</taxon>
        <taxon>Bacillati</taxon>
        <taxon>Actinomycetota</taxon>
        <taxon>Actinomycetes</taxon>
        <taxon>Micromonosporales</taxon>
        <taxon>Micromonosporaceae</taxon>
        <taxon>Catenuloplanes</taxon>
    </lineage>
</organism>
<protein>
    <submittedName>
        <fullName evidence="9">Multiple sugar transport system permease protein</fullName>
    </submittedName>
</protein>
<dbReference type="GO" id="GO:0005886">
    <property type="term" value="C:plasma membrane"/>
    <property type="evidence" value="ECO:0007669"/>
    <property type="project" value="UniProtKB-SubCell"/>
</dbReference>
<accession>A0AAE3W5F6</accession>
<feature type="transmembrane region" description="Helical" evidence="7">
    <location>
        <begin position="123"/>
        <end position="145"/>
    </location>
</feature>
<dbReference type="Proteomes" id="UP001240236">
    <property type="component" value="Unassembled WGS sequence"/>
</dbReference>
<evidence type="ECO:0000313" key="10">
    <source>
        <dbReference type="Proteomes" id="UP001240236"/>
    </source>
</evidence>
<evidence type="ECO:0000256" key="1">
    <source>
        <dbReference type="ARBA" id="ARBA00004651"/>
    </source>
</evidence>
<dbReference type="AlphaFoldDB" id="A0AAE3W5F6"/>
<dbReference type="PANTHER" id="PTHR43227">
    <property type="entry name" value="BLL4140 PROTEIN"/>
    <property type="match status" value="1"/>
</dbReference>
<keyword evidence="6 7" id="KW-0472">Membrane</keyword>
<evidence type="ECO:0000259" key="8">
    <source>
        <dbReference type="PROSITE" id="PS50928"/>
    </source>
</evidence>
<dbReference type="InterPro" id="IPR035906">
    <property type="entry name" value="MetI-like_sf"/>
</dbReference>
<comment type="caution">
    <text evidence="9">The sequence shown here is derived from an EMBL/GenBank/DDBJ whole genome shotgun (WGS) entry which is preliminary data.</text>
</comment>
<dbReference type="CDD" id="cd06261">
    <property type="entry name" value="TM_PBP2"/>
    <property type="match status" value="1"/>
</dbReference>
<gene>
    <name evidence="9" type="ORF">J2S42_005781</name>
</gene>
<keyword evidence="9" id="KW-0762">Sugar transport</keyword>
<feature type="domain" description="ABC transmembrane type-1" evidence="8">
    <location>
        <begin position="85"/>
        <end position="298"/>
    </location>
</feature>
<reference evidence="9 10" key="1">
    <citation type="submission" date="2023-07" db="EMBL/GenBank/DDBJ databases">
        <title>Sequencing the genomes of 1000 actinobacteria strains.</title>
        <authorList>
            <person name="Klenk H.-P."/>
        </authorList>
    </citation>
    <scope>NUCLEOTIDE SEQUENCE [LARGE SCALE GENOMIC DNA]</scope>
    <source>
        <strain evidence="9 10">DSM 44709</strain>
    </source>
</reference>
<comment type="subcellular location">
    <subcellularLocation>
        <location evidence="1 7">Cell membrane</location>
        <topology evidence="1 7">Multi-pass membrane protein</topology>
    </subcellularLocation>
</comment>
<dbReference type="InterPro" id="IPR050809">
    <property type="entry name" value="UgpAE/MalFG_permease"/>
</dbReference>
<dbReference type="PANTHER" id="PTHR43227:SF8">
    <property type="entry name" value="DIACETYLCHITOBIOSE UPTAKE SYSTEM PERMEASE PROTEIN DASB"/>
    <property type="match status" value="1"/>
</dbReference>
<feature type="transmembrane region" description="Helical" evidence="7">
    <location>
        <begin position="277"/>
        <end position="302"/>
    </location>
</feature>
<keyword evidence="5 7" id="KW-1133">Transmembrane helix</keyword>
<evidence type="ECO:0000256" key="6">
    <source>
        <dbReference type="ARBA" id="ARBA00023136"/>
    </source>
</evidence>
<keyword evidence="3" id="KW-1003">Cell membrane</keyword>
<dbReference type="SUPFAM" id="SSF161098">
    <property type="entry name" value="MetI-like"/>
    <property type="match status" value="1"/>
</dbReference>
<dbReference type="InterPro" id="IPR000515">
    <property type="entry name" value="MetI-like"/>
</dbReference>
<dbReference type="Pfam" id="PF00528">
    <property type="entry name" value="BPD_transp_1"/>
    <property type="match status" value="1"/>
</dbReference>
<keyword evidence="2 7" id="KW-0813">Transport</keyword>
<evidence type="ECO:0000313" key="9">
    <source>
        <dbReference type="EMBL" id="MDQ0369112.1"/>
    </source>
</evidence>
<feature type="transmembrane region" description="Helical" evidence="7">
    <location>
        <begin position="88"/>
        <end position="111"/>
    </location>
</feature>
<name>A0AAE3W5F6_9ACTN</name>
<dbReference type="EMBL" id="JAUSUZ010000001">
    <property type="protein sequence ID" value="MDQ0369112.1"/>
    <property type="molecule type" value="Genomic_DNA"/>
</dbReference>
<feature type="transmembrane region" description="Helical" evidence="7">
    <location>
        <begin position="165"/>
        <end position="192"/>
    </location>
</feature>
<evidence type="ECO:0000256" key="3">
    <source>
        <dbReference type="ARBA" id="ARBA00022475"/>
    </source>
</evidence>
<evidence type="ECO:0000256" key="7">
    <source>
        <dbReference type="RuleBase" id="RU363032"/>
    </source>
</evidence>